<organism evidence="1 2">
    <name type="scientific">Salmonella phage 7-11</name>
    <dbReference type="NCBI Taxonomy" id="1054968"/>
    <lineage>
        <taxon>Viruses</taxon>
        <taxon>Duplodnaviria</taxon>
        <taxon>Heunggongvirae</taxon>
        <taxon>Uroviricota</taxon>
        <taxon>Caudoviricetes</taxon>
        <taxon>Grimontviridae</taxon>
        <taxon>Moazamivirus</taxon>
        <taxon>Moazamivirus 711</taxon>
    </lineage>
</organism>
<dbReference type="Proteomes" id="UP000001639">
    <property type="component" value="Segment"/>
</dbReference>
<dbReference type="GeneID" id="11117504"/>
<protein>
    <submittedName>
        <fullName evidence="1">Putative GTP-binding protein</fullName>
    </submittedName>
</protein>
<proteinExistence type="predicted"/>
<name>G0X4X0_9CAUD</name>
<dbReference type="RefSeq" id="YP_004782412.1">
    <property type="nucleotide sequence ID" value="NC_015938.1"/>
</dbReference>
<keyword evidence="2" id="KW-1185">Reference proteome</keyword>
<evidence type="ECO:0000313" key="1">
    <source>
        <dbReference type="EMBL" id="AEK81952.1"/>
    </source>
</evidence>
<dbReference type="Gene3D" id="3.40.50.450">
    <property type="match status" value="1"/>
</dbReference>
<dbReference type="KEGG" id="vg:11117504"/>
<reference evidence="1 2" key="1">
    <citation type="journal article" date="2011" name="Arch. Virol.">
        <title>The genome sequence of enterobacterial phage 7-11, which possesses an unusually elongated head.</title>
        <authorList>
            <person name="Kropinski A.M."/>
            <person name="Lingohr E.J."/>
            <person name="Ackermann H.W."/>
        </authorList>
    </citation>
    <scope>NUCLEOTIDE SEQUENCE [LARGE SCALE GENOMIC DNA]</scope>
</reference>
<sequence>MILKTIIAGTRDISWEEFVIQWNKIPKEIRASITEVVSGGARGPDQHGECVARRCKAPIKRFIPEWHIHGKKAGMLRNAQMALYADQAIIFWDGESRGTKHMIDCMKKKGKPCYVY</sequence>
<dbReference type="OrthoDB" id="13008at10239"/>
<dbReference type="EMBL" id="HM997019">
    <property type="protein sequence ID" value="AEK81952.1"/>
    <property type="molecule type" value="Genomic_DNA"/>
</dbReference>
<evidence type="ECO:0000313" key="2">
    <source>
        <dbReference type="Proteomes" id="UP000001639"/>
    </source>
</evidence>
<accession>G0X4X0</accession>